<dbReference type="InterPro" id="IPR002553">
    <property type="entry name" value="Clathrin/coatomer_adapt-like_N"/>
</dbReference>
<evidence type="ECO:0000256" key="4">
    <source>
        <dbReference type="ARBA" id="ARBA00023136"/>
    </source>
</evidence>
<dbReference type="GO" id="GO:0016192">
    <property type="term" value="P:vesicle-mediated transport"/>
    <property type="evidence" value="ECO:0007669"/>
    <property type="project" value="InterPro"/>
</dbReference>
<dbReference type="CTD" id="20330188"/>
<sequence length="73" mass="8212">MKKSLLESESDGQEKLYSLGKQKTSTVSNKLKLECLKLIASPRFTDKRVGYLGAMLLLDERTDVHLLVTNSLK</sequence>
<dbReference type="OrthoDB" id="28053at2759"/>
<evidence type="ECO:0000256" key="1">
    <source>
        <dbReference type="ARBA" id="ARBA00004308"/>
    </source>
</evidence>
<evidence type="ECO:0000256" key="2">
    <source>
        <dbReference type="ARBA" id="ARBA00022448"/>
    </source>
</evidence>
<dbReference type="InterPro" id="IPR011989">
    <property type="entry name" value="ARM-like"/>
</dbReference>
<dbReference type="GeneID" id="20330188"/>
<dbReference type="Proteomes" id="UP000054324">
    <property type="component" value="Unassembled WGS sequence"/>
</dbReference>
<feature type="domain" description="Clathrin/coatomer adaptor adaptin-like N-terminal" evidence="5">
    <location>
        <begin position="28"/>
        <end position="73"/>
    </location>
</feature>
<comment type="subcellular location">
    <subcellularLocation>
        <location evidence="1">Endomembrane system</location>
    </subcellularLocation>
</comment>
<dbReference type="RefSeq" id="XP_009177765.1">
    <property type="nucleotide sequence ID" value="XM_009179501.1"/>
</dbReference>
<protein>
    <recommendedName>
        <fullName evidence="5">Clathrin/coatomer adaptor adaptin-like N-terminal domain-containing protein</fullName>
    </recommendedName>
</protein>
<keyword evidence="3" id="KW-0653">Protein transport</keyword>
<dbReference type="InterPro" id="IPR050840">
    <property type="entry name" value="Adaptor_Complx_Large_Subunit"/>
</dbReference>
<accession>A0A074YUV9</accession>
<keyword evidence="7" id="KW-1185">Reference proteome</keyword>
<dbReference type="Pfam" id="PF01602">
    <property type="entry name" value="Adaptin_N"/>
    <property type="match status" value="1"/>
</dbReference>
<dbReference type="Gene3D" id="1.25.10.10">
    <property type="entry name" value="Leucine-rich Repeat Variant"/>
    <property type="match status" value="1"/>
</dbReference>
<dbReference type="AlphaFoldDB" id="A0A074YUV9"/>
<dbReference type="STRING" id="6198.A0A074YUV9"/>
<gene>
    <name evidence="6" type="ORF">T265_16023</name>
</gene>
<dbReference type="GO" id="GO:0012505">
    <property type="term" value="C:endomembrane system"/>
    <property type="evidence" value="ECO:0007669"/>
    <property type="project" value="UniProtKB-SubCell"/>
</dbReference>
<dbReference type="PANTHER" id="PTHR22780">
    <property type="entry name" value="ADAPTIN, ALPHA/GAMMA/EPSILON"/>
    <property type="match status" value="1"/>
</dbReference>
<evidence type="ECO:0000313" key="7">
    <source>
        <dbReference type="Proteomes" id="UP000054324"/>
    </source>
</evidence>
<keyword evidence="2" id="KW-0813">Transport</keyword>
<dbReference type="GO" id="GO:0030117">
    <property type="term" value="C:membrane coat"/>
    <property type="evidence" value="ECO:0007669"/>
    <property type="project" value="InterPro"/>
</dbReference>
<evidence type="ECO:0000259" key="5">
    <source>
        <dbReference type="Pfam" id="PF01602"/>
    </source>
</evidence>
<organism evidence="6 7">
    <name type="scientific">Opisthorchis viverrini</name>
    <name type="common">Southeast Asian liver fluke</name>
    <dbReference type="NCBI Taxonomy" id="6198"/>
    <lineage>
        <taxon>Eukaryota</taxon>
        <taxon>Metazoa</taxon>
        <taxon>Spiralia</taxon>
        <taxon>Lophotrochozoa</taxon>
        <taxon>Platyhelminthes</taxon>
        <taxon>Trematoda</taxon>
        <taxon>Digenea</taxon>
        <taxon>Opisthorchiida</taxon>
        <taxon>Opisthorchiata</taxon>
        <taxon>Opisthorchiidae</taxon>
        <taxon>Opisthorchis</taxon>
    </lineage>
</organism>
<evidence type="ECO:0000256" key="3">
    <source>
        <dbReference type="ARBA" id="ARBA00022927"/>
    </source>
</evidence>
<keyword evidence="4" id="KW-0472">Membrane</keyword>
<dbReference type="GO" id="GO:0006886">
    <property type="term" value="P:intracellular protein transport"/>
    <property type="evidence" value="ECO:0007669"/>
    <property type="project" value="InterPro"/>
</dbReference>
<dbReference type="KEGG" id="ovi:T265_16023"/>
<feature type="non-terminal residue" evidence="6">
    <location>
        <position position="73"/>
    </location>
</feature>
<reference evidence="6 7" key="1">
    <citation type="submission" date="2013-11" db="EMBL/GenBank/DDBJ databases">
        <title>Opisthorchis viverrini - life in the bile duct.</title>
        <authorList>
            <person name="Young N.D."/>
            <person name="Nagarajan N."/>
            <person name="Lin S.J."/>
            <person name="Korhonen P.K."/>
            <person name="Jex A.R."/>
            <person name="Hall R.S."/>
            <person name="Safavi-Hemami H."/>
            <person name="Kaewkong W."/>
            <person name="Bertrand D."/>
            <person name="Gao S."/>
            <person name="Seet Q."/>
            <person name="Wongkham S."/>
            <person name="Teh B.T."/>
            <person name="Wongkham C."/>
            <person name="Intapan P.M."/>
            <person name="Maleewong W."/>
            <person name="Yang X."/>
            <person name="Hu M."/>
            <person name="Wang Z."/>
            <person name="Hofmann A."/>
            <person name="Sternberg P.W."/>
            <person name="Tan P."/>
            <person name="Wang J."/>
            <person name="Gasser R.B."/>
        </authorList>
    </citation>
    <scope>NUCLEOTIDE SEQUENCE [LARGE SCALE GENOMIC DNA]</scope>
</reference>
<dbReference type="EMBL" id="KL600703">
    <property type="protein sequence ID" value="KER18488.1"/>
    <property type="molecule type" value="Genomic_DNA"/>
</dbReference>
<proteinExistence type="predicted"/>
<dbReference type="SUPFAM" id="SSF48371">
    <property type="entry name" value="ARM repeat"/>
    <property type="match status" value="1"/>
</dbReference>
<name>A0A074YUV9_OPIVI</name>
<evidence type="ECO:0000313" key="6">
    <source>
        <dbReference type="EMBL" id="KER18488.1"/>
    </source>
</evidence>
<dbReference type="InterPro" id="IPR016024">
    <property type="entry name" value="ARM-type_fold"/>
</dbReference>